<dbReference type="PANTHER" id="PTHR37984:SF5">
    <property type="entry name" value="PROTEIN NYNRIN-LIKE"/>
    <property type="match status" value="1"/>
</dbReference>
<dbReference type="InterPro" id="IPR041588">
    <property type="entry name" value="Integrase_H2C2"/>
</dbReference>
<accession>A0A5B6VNW2</accession>
<dbReference type="AlphaFoldDB" id="A0A5B6VNW2"/>
<dbReference type="OrthoDB" id="1435064at2759"/>
<dbReference type="Proteomes" id="UP000325315">
    <property type="component" value="Unassembled WGS sequence"/>
</dbReference>
<protein>
    <submittedName>
        <fullName evidence="2">DNA/RNA polymerases superfamily protein</fullName>
    </submittedName>
</protein>
<feature type="domain" description="Integrase zinc-binding" evidence="1">
    <location>
        <begin position="74"/>
        <end position="130"/>
    </location>
</feature>
<keyword evidence="3" id="KW-1185">Reference proteome</keyword>
<dbReference type="Gene3D" id="1.10.340.70">
    <property type="match status" value="1"/>
</dbReference>
<organism evidence="2 3">
    <name type="scientific">Gossypium australe</name>
    <dbReference type="NCBI Taxonomy" id="47621"/>
    <lineage>
        <taxon>Eukaryota</taxon>
        <taxon>Viridiplantae</taxon>
        <taxon>Streptophyta</taxon>
        <taxon>Embryophyta</taxon>
        <taxon>Tracheophyta</taxon>
        <taxon>Spermatophyta</taxon>
        <taxon>Magnoliopsida</taxon>
        <taxon>eudicotyledons</taxon>
        <taxon>Gunneridae</taxon>
        <taxon>Pentapetalae</taxon>
        <taxon>rosids</taxon>
        <taxon>malvids</taxon>
        <taxon>Malvales</taxon>
        <taxon>Malvaceae</taxon>
        <taxon>Malvoideae</taxon>
        <taxon>Gossypium</taxon>
    </lineage>
</organism>
<sequence>MELNLRQRRWLDLLKDYALIIEYHTRKANMMEDALRKKTMPALQNMSSSKETHFIVGKDGELRSRERVFVLTKKGLRKELLREAHQWPFLHHLGGVKMYRDLKDSSWWPSMKKEISECVSTCLTCQRVNAEHQVPSGMLYPLEIPEWK</sequence>
<dbReference type="InterPro" id="IPR050951">
    <property type="entry name" value="Retrovirus_Pol_polyprotein"/>
</dbReference>
<comment type="caution">
    <text evidence="2">The sequence shown here is derived from an EMBL/GenBank/DDBJ whole genome shotgun (WGS) entry which is preliminary data.</text>
</comment>
<dbReference type="PANTHER" id="PTHR37984">
    <property type="entry name" value="PROTEIN CBG26694"/>
    <property type="match status" value="1"/>
</dbReference>
<evidence type="ECO:0000313" key="2">
    <source>
        <dbReference type="EMBL" id="KAA3470753.1"/>
    </source>
</evidence>
<dbReference type="EMBL" id="SMMG02000006">
    <property type="protein sequence ID" value="KAA3470753.1"/>
    <property type="molecule type" value="Genomic_DNA"/>
</dbReference>
<proteinExistence type="predicted"/>
<reference evidence="3" key="1">
    <citation type="journal article" date="2019" name="Plant Biotechnol. J.">
        <title>Genome sequencing of the Australian wild diploid species Gossypium australe highlights disease resistance and delayed gland morphogenesis.</title>
        <authorList>
            <person name="Cai Y."/>
            <person name="Cai X."/>
            <person name="Wang Q."/>
            <person name="Wang P."/>
            <person name="Zhang Y."/>
            <person name="Cai C."/>
            <person name="Xu Y."/>
            <person name="Wang K."/>
            <person name="Zhou Z."/>
            <person name="Wang C."/>
            <person name="Geng S."/>
            <person name="Li B."/>
            <person name="Dong Q."/>
            <person name="Hou Y."/>
            <person name="Wang H."/>
            <person name="Ai P."/>
            <person name="Liu Z."/>
            <person name="Yi F."/>
            <person name="Sun M."/>
            <person name="An G."/>
            <person name="Cheng J."/>
            <person name="Zhang Y."/>
            <person name="Shi Q."/>
            <person name="Xie Y."/>
            <person name="Shi X."/>
            <person name="Chang Y."/>
            <person name="Huang F."/>
            <person name="Chen Y."/>
            <person name="Hong S."/>
            <person name="Mi L."/>
            <person name="Sun Q."/>
            <person name="Zhang L."/>
            <person name="Zhou B."/>
            <person name="Peng R."/>
            <person name="Zhang X."/>
            <person name="Liu F."/>
        </authorList>
    </citation>
    <scope>NUCLEOTIDE SEQUENCE [LARGE SCALE GENOMIC DNA]</scope>
    <source>
        <strain evidence="3">cv. PA1801</strain>
    </source>
</reference>
<name>A0A5B6VNW2_9ROSI</name>
<gene>
    <name evidence="2" type="ORF">EPI10_016438</name>
</gene>
<dbReference type="Pfam" id="PF17921">
    <property type="entry name" value="Integrase_H2C2"/>
    <property type="match status" value="1"/>
</dbReference>
<evidence type="ECO:0000313" key="3">
    <source>
        <dbReference type="Proteomes" id="UP000325315"/>
    </source>
</evidence>
<evidence type="ECO:0000259" key="1">
    <source>
        <dbReference type="Pfam" id="PF17921"/>
    </source>
</evidence>